<dbReference type="Proteomes" id="UP000541033">
    <property type="component" value="Unassembled WGS sequence"/>
</dbReference>
<protein>
    <submittedName>
        <fullName evidence="1">Uncharacterized protein</fullName>
    </submittedName>
</protein>
<keyword evidence="2" id="KW-1185">Reference proteome</keyword>
<name>A0A7X5R170_9MICO</name>
<accession>A0A7X5R170</accession>
<dbReference type="AlphaFoldDB" id="A0A7X5R170"/>
<comment type="caution">
    <text evidence="1">The sequence shown here is derived from an EMBL/GenBank/DDBJ whole genome shotgun (WGS) entry which is preliminary data.</text>
</comment>
<gene>
    <name evidence="1" type="ORF">FHX76_001616</name>
</gene>
<proteinExistence type="predicted"/>
<dbReference type="EMBL" id="JAAMOX010000001">
    <property type="protein sequence ID" value="NIH53748.1"/>
    <property type="molecule type" value="Genomic_DNA"/>
</dbReference>
<dbReference type="RefSeq" id="WP_167149613.1">
    <property type="nucleotide sequence ID" value="NZ_JAAMOX010000001.1"/>
</dbReference>
<evidence type="ECO:0000313" key="1">
    <source>
        <dbReference type="EMBL" id="NIH53748.1"/>
    </source>
</evidence>
<reference evidence="1 2" key="1">
    <citation type="submission" date="2020-02" db="EMBL/GenBank/DDBJ databases">
        <title>Sequencing the genomes of 1000 actinobacteria strains.</title>
        <authorList>
            <person name="Klenk H.-P."/>
        </authorList>
    </citation>
    <scope>NUCLEOTIDE SEQUENCE [LARGE SCALE GENOMIC DNA]</scope>
    <source>
        <strain evidence="1 2">DSM 27960</strain>
    </source>
</reference>
<evidence type="ECO:0000313" key="2">
    <source>
        <dbReference type="Proteomes" id="UP000541033"/>
    </source>
</evidence>
<organism evidence="1 2">
    <name type="scientific">Lysinibacter cavernae</name>
    <dbReference type="NCBI Taxonomy" id="1640652"/>
    <lineage>
        <taxon>Bacteria</taxon>
        <taxon>Bacillati</taxon>
        <taxon>Actinomycetota</taxon>
        <taxon>Actinomycetes</taxon>
        <taxon>Micrococcales</taxon>
        <taxon>Microbacteriaceae</taxon>
        <taxon>Lysinibacter</taxon>
    </lineage>
</organism>
<sequence>MMKVLLFETMTGKILTELPYTSASWSKGICVPDDLRCSIPMGTPIVAKMRLRDLVEPRRTGIAFERDGEIVAAGILGAPKYSRDGQKLDLVATGWESLLSYRLVLPFPLGNIIGTSGKPDERWDTNISGFDLGTIIKKLVQLSMHHPGGSYPFVFEPDRVGTDERSYSAADGQSVLEAIQQISELVNGPEYEFVTRRKSANQLEALLRTGSASETILTTPGEHLWAGTGPEPHLRSLEEQRLPNYLVSRVFFTGGKDDDRMLLSRKDDSSLLLEGFPLMEVWDSSHSSVSNQLALDAWALSRLEQGQRFATFWGFEVNEAFAPGLSVGDFCSIQMEGDPWIPDGFYLRRVIAIDGEAGSNWLKITVGEATDG</sequence>